<sequence length="126" mass="14610">MKLHSRFHWERQFQDAYTKDIFKKFRKEITDMIYCHLDPNNEIIASSIPGVEKLNIKECSITNWSHYLLDDLGVMFMKMMNPCNPANTKSTVSTHLGVSGRQVEIPVLSEESWSSKDLEQSLNVLC</sequence>
<accession>A0AAP0J7E3</accession>
<organism evidence="1 2">
    <name type="scientific">Stephania yunnanensis</name>
    <dbReference type="NCBI Taxonomy" id="152371"/>
    <lineage>
        <taxon>Eukaryota</taxon>
        <taxon>Viridiplantae</taxon>
        <taxon>Streptophyta</taxon>
        <taxon>Embryophyta</taxon>
        <taxon>Tracheophyta</taxon>
        <taxon>Spermatophyta</taxon>
        <taxon>Magnoliopsida</taxon>
        <taxon>Ranunculales</taxon>
        <taxon>Menispermaceae</taxon>
        <taxon>Menispermoideae</taxon>
        <taxon>Cissampelideae</taxon>
        <taxon>Stephania</taxon>
    </lineage>
</organism>
<reference evidence="1 2" key="1">
    <citation type="submission" date="2024-01" db="EMBL/GenBank/DDBJ databases">
        <title>Genome assemblies of Stephania.</title>
        <authorList>
            <person name="Yang L."/>
        </authorList>
    </citation>
    <scope>NUCLEOTIDE SEQUENCE [LARGE SCALE GENOMIC DNA]</scope>
    <source>
        <strain evidence="1">YNDBR</strain>
        <tissue evidence="1">Leaf</tissue>
    </source>
</reference>
<protein>
    <submittedName>
        <fullName evidence="1">Uncharacterized protein</fullName>
    </submittedName>
</protein>
<gene>
    <name evidence="1" type="ORF">Syun_016837</name>
</gene>
<dbReference type="AlphaFoldDB" id="A0AAP0J7E3"/>
<keyword evidence="2" id="KW-1185">Reference proteome</keyword>
<dbReference type="Proteomes" id="UP001420932">
    <property type="component" value="Unassembled WGS sequence"/>
</dbReference>
<evidence type="ECO:0000313" key="1">
    <source>
        <dbReference type="EMBL" id="KAK9128040.1"/>
    </source>
</evidence>
<proteinExistence type="predicted"/>
<dbReference type="EMBL" id="JBBNAF010000007">
    <property type="protein sequence ID" value="KAK9128040.1"/>
    <property type="molecule type" value="Genomic_DNA"/>
</dbReference>
<name>A0AAP0J7E3_9MAGN</name>
<comment type="caution">
    <text evidence="1">The sequence shown here is derived from an EMBL/GenBank/DDBJ whole genome shotgun (WGS) entry which is preliminary data.</text>
</comment>
<evidence type="ECO:0000313" key="2">
    <source>
        <dbReference type="Proteomes" id="UP001420932"/>
    </source>
</evidence>